<dbReference type="AlphaFoldDB" id="A0A371H5A8"/>
<evidence type="ECO:0000313" key="2">
    <source>
        <dbReference type="Proteomes" id="UP000257109"/>
    </source>
</evidence>
<feature type="non-terminal residue" evidence="1">
    <location>
        <position position="1"/>
    </location>
</feature>
<dbReference type="Proteomes" id="UP000257109">
    <property type="component" value="Unassembled WGS sequence"/>
</dbReference>
<dbReference type="EMBL" id="QJKJ01003560">
    <property type="protein sequence ID" value="RDX97853.1"/>
    <property type="molecule type" value="Genomic_DNA"/>
</dbReference>
<keyword evidence="2" id="KW-1185">Reference proteome</keyword>
<dbReference type="CDD" id="cd00303">
    <property type="entry name" value="retropepsin_like"/>
    <property type="match status" value="1"/>
</dbReference>
<gene>
    <name evidence="1" type="ORF">CR513_19332</name>
</gene>
<proteinExistence type="predicted"/>
<evidence type="ECO:0000313" key="1">
    <source>
        <dbReference type="EMBL" id="RDX97853.1"/>
    </source>
</evidence>
<dbReference type="InterPro" id="IPR021109">
    <property type="entry name" value="Peptidase_aspartic_dom_sf"/>
</dbReference>
<dbReference type="Gene3D" id="2.40.70.10">
    <property type="entry name" value="Acid Proteases"/>
    <property type="match status" value="1"/>
</dbReference>
<dbReference type="PANTHER" id="PTHR35046">
    <property type="entry name" value="ZINC KNUCKLE (CCHC-TYPE) FAMILY PROTEIN"/>
    <property type="match status" value="1"/>
</dbReference>
<organism evidence="1 2">
    <name type="scientific">Mucuna pruriens</name>
    <name type="common">Velvet bean</name>
    <name type="synonym">Dolichos pruriens</name>
    <dbReference type="NCBI Taxonomy" id="157652"/>
    <lineage>
        <taxon>Eukaryota</taxon>
        <taxon>Viridiplantae</taxon>
        <taxon>Streptophyta</taxon>
        <taxon>Embryophyta</taxon>
        <taxon>Tracheophyta</taxon>
        <taxon>Spermatophyta</taxon>
        <taxon>Magnoliopsida</taxon>
        <taxon>eudicotyledons</taxon>
        <taxon>Gunneridae</taxon>
        <taxon>Pentapetalae</taxon>
        <taxon>rosids</taxon>
        <taxon>fabids</taxon>
        <taxon>Fabales</taxon>
        <taxon>Fabaceae</taxon>
        <taxon>Papilionoideae</taxon>
        <taxon>50 kb inversion clade</taxon>
        <taxon>NPAAA clade</taxon>
        <taxon>indigoferoid/millettioid clade</taxon>
        <taxon>Phaseoleae</taxon>
        <taxon>Mucuna</taxon>
    </lineage>
</organism>
<dbReference type="PANTHER" id="PTHR35046:SF26">
    <property type="entry name" value="RNA-DIRECTED DNA POLYMERASE"/>
    <property type="match status" value="1"/>
</dbReference>
<reference evidence="1" key="1">
    <citation type="submission" date="2018-05" db="EMBL/GenBank/DDBJ databases">
        <title>Draft genome of Mucuna pruriens seed.</title>
        <authorList>
            <person name="Nnadi N.E."/>
            <person name="Vos R."/>
            <person name="Hasami M.H."/>
            <person name="Devisetty U.K."/>
            <person name="Aguiy J.C."/>
        </authorList>
    </citation>
    <scope>NUCLEOTIDE SEQUENCE [LARGE SCALE GENOMIC DNA]</scope>
    <source>
        <strain evidence="1">JCA_2017</strain>
    </source>
</reference>
<comment type="caution">
    <text evidence="1">The sequence shown here is derived from an EMBL/GenBank/DDBJ whole genome shotgun (WGS) entry which is preliminary data.</text>
</comment>
<sequence>MNSQVGEETETQREKIFHSKYLVLGNLCSVIIDGGSCVNVASERLVKKLALPTTVHPRFEKGDFLVDRQAEVAFTLGAYDDRVVCDVVPIEDTHLLLGRPWQFDR</sequence>
<name>A0A371H5A8_MUCPR</name>
<protein>
    <submittedName>
        <fullName evidence="1">Uncharacterized protein</fullName>
    </submittedName>
</protein>
<accession>A0A371H5A8</accession>
<dbReference type="OrthoDB" id="1747743at2759"/>